<dbReference type="Pfam" id="PF00535">
    <property type="entry name" value="Glycos_transf_2"/>
    <property type="match status" value="1"/>
</dbReference>
<dbReference type="OrthoDB" id="7527830at2"/>
<reference evidence="2 3" key="1">
    <citation type="journal article" date="2014" name="Int. J. Syst. Evol. Microbiol.">
        <title>Celeribacter indicus sp. nov., a polycyclic aromatic hydrocarbon-degrading bacterium from deep-sea sediment and reclassification of Huaishuia halophila as Celeribacter halophilus comb. nov.</title>
        <authorList>
            <person name="Lai Q."/>
            <person name="Cao J."/>
            <person name="Yuan J."/>
            <person name="Li F."/>
            <person name="Shao Z."/>
        </authorList>
    </citation>
    <scope>NUCLEOTIDE SEQUENCE [LARGE SCALE GENOMIC DNA]</scope>
    <source>
        <strain evidence="2">P73</strain>
    </source>
</reference>
<dbReference type="KEGG" id="cid:P73_3077"/>
<dbReference type="AlphaFoldDB" id="A0A0B5E632"/>
<dbReference type="Gene3D" id="3.90.550.10">
    <property type="entry name" value="Spore Coat Polysaccharide Biosynthesis Protein SpsA, Chain A"/>
    <property type="match status" value="1"/>
</dbReference>
<feature type="domain" description="Glycosyltransferase 2-like" evidence="1">
    <location>
        <begin position="6"/>
        <end position="123"/>
    </location>
</feature>
<dbReference type="InterPro" id="IPR050834">
    <property type="entry name" value="Glycosyltransf_2"/>
</dbReference>
<dbReference type="PANTHER" id="PTHR43685:SF2">
    <property type="entry name" value="GLYCOSYLTRANSFERASE 2-LIKE DOMAIN-CONTAINING PROTEIN"/>
    <property type="match status" value="1"/>
</dbReference>
<dbReference type="Proteomes" id="UP000031521">
    <property type="component" value="Chromosome"/>
</dbReference>
<organism evidence="2 3">
    <name type="scientific">Celeribacter indicus</name>
    <dbReference type="NCBI Taxonomy" id="1208324"/>
    <lineage>
        <taxon>Bacteria</taxon>
        <taxon>Pseudomonadati</taxon>
        <taxon>Pseudomonadota</taxon>
        <taxon>Alphaproteobacteria</taxon>
        <taxon>Rhodobacterales</taxon>
        <taxon>Roseobacteraceae</taxon>
        <taxon>Celeribacter</taxon>
    </lineage>
</organism>
<dbReference type="CDD" id="cd00761">
    <property type="entry name" value="Glyco_tranf_GTA_type"/>
    <property type="match status" value="1"/>
</dbReference>
<gene>
    <name evidence="2" type="ORF">P73_3077</name>
</gene>
<evidence type="ECO:0000313" key="3">
    <source>
        <dbReference type="Proteomes" id="UP000031521"/>
    </source>
</evidence>
<dbReference type="InterPro" id="IPR001173">
    <property type="entry name" value="Glyco_trans_2-like"/>
</dbReference>
<dbReference type="InterPro" id="IPR029044">
    <property type="entry name" value="Nucleotide-diphossugar_trans"/>
</dbReference>
<name>A0A0B5E632_9RHOB</name>
<dbReference type="STRING" id="1208324.P73_3077"/>
<protein>
    <submittedName>
        <fullName evidence="2">Succinoglycan biosynthesis protein ExoO</fullName>
    </submittedName>
</protein>
<dbReference type="EMBL" id="CP004393">
    <property type="protein sequence ID" value="AJE47792.1"/>
    <property type="molecule type" value="Genomic_DNA"/>
</dbReference>
<evidence type="ECO:0000259" key="1">
    <source>
        <dbReference type="Pfam" id="PF00535"/>
    </source>
</evidence>
<dbReference type="PANTHER" id="PTHR43685">
    <property type="entry name" value="GLYCOSYLTRANSFERASE"/>
    <property type="match status" value="1"/>
</dbReference>
<keyword evidence="3" id="KW-1185">Reference proteome</keyword>
<accession>A0A0B5E632</accession>
<dbReference type="RefSeq" id="WP_043870271.1">
    <property type="nucleotide sequence ID" value="NZ_CP004393.1"/>
</dbReference>
<dbReference type="HOGENOM" id="CLU_025996_0_1_5"/>
<proteinExistence type="predicted"/>
<sequence>MTLPVSIMIAAYNAQEDLPTAIASARAQTGVAVEIIVVDDASPDDTADLMARDYPDVTYIRLAQNAGPSGARNAAIEAATGGWIAVLDADDGMAPDRLATLLAHAEAAGADAVLGNFRRVDAAGAPLEDGAFLDPGTVDPARPITLEDYVASNLMQEGERSLGYLKPMFRRDFLLEHGIRYDLSLRNSEDFHIVARILEDGGRVVIAPEPDYLYRVAGGSISSVIPPSYVSALLKADAALETRLGERASPRLGALLARRRVALERLRDTETIMHHLKNRRLGPALRDFVRFRNARGLVVQRLREAAAKRMGRPSL</sequence>
<dbReference type="SUPFAM" id="SSF53448">
    <property type="entry name" value="Nucleotide-diphospho-sugar transferases"/>
    <property type="match status" value="1"/>
</dbReference>
<evidence type="ECO:0000313" key="2">
    <source>
        <dbReference type="EMBL" id="AJE47792.1"/>
    </source>
</evidence>